<evidence type="ECO:0000313" key="8">
    <source>
        <dbReference type="EMBL" id="TWU04941.1"/>
    </source>
</evidence>
<keyword evidence="1" id="KW-0813">Transport</keyword>
<keyword evidence="4" id="KW-0249">Electron transport</keyword>
<feature type="domain" description="Cytochrome c" evidence="7">
    <location>
        <begin position="170"/>
        <end position="251"/>
    </location>
</feature>
<accession>A0A5C6B044</accession>
<dbReference type="GO" id="GO:0046872">
    <property type="term" value="F:metal ion binding"/>
    <property type="evidence" value="ECO:0007669"/>
    <property type="project" value="UniProtKB-KW"/>
</dbReference>
<keyword evidence="2 6" id="KW-0349">Heme</keyword>
<evidence type="ECO:0000256" key="4">
    <source>
        <dbReference type="ARBA" id="ARBA00022982"/>
    </source>
</evidence>
<dbReference type="EMBL" id="SJPN01000003">
    <property type="protein sequence ID" value="TWU04941.1"/>
    <property type="molecule type" value="Genomic_DNA"/>
</dbReference>
<evidence type="ECO:0000256" key="6">
    <source>
        <dbReference type="PROSITE-ProRule" id="PRU00433"/>
    </source>
</evidence>
<name>A0A5C6B044_9BACT</name>
<dbReference type="Pfam" id="PF13442">
    <property type="entry name" value="Cytochrome_CBB3"/>
    <property type="match status" value="1"/>
</dbReference>
<dbReference type="AlphaFoldDB" id="A0A5C6B044"/>
<evidence type="ECO:0000256" key="2">
    <source>
        <dbReference type="ARBA" id="ARBA00022617"/>
    </source>
</evidence>
<dbReference type="Proteomes" id="UP000320176">
    <property type="component" value="Unassembled WGS sequence"/>
</dbReference>
<comment type="caution">
    <text evidence="8">The sequence shown here is derived from an EMBL/GenBank/DDBJ whole genome shotgun (WGS) entry which is preliminary data.</text>
</comment>
<dbReference type="PANTHER" id="PTHR33751">
    <property type="entry name" value="CBB3-TYPE CYTOCHROME C OXIDASE SUBUNIT FIXP"/>
    <property type="match status" value="1"/>
</dbReference>
<reference evidence="8 9" key="1">
    <citation type="submission" date="2019-02" db="EMBL/GenBank/DDBJ databases">
        <title>Deep-cultivation of Planctomycetes and their phenomic and genomic characterization uncovers novel biology.</title>
        <authorList>
            <person name="Wiegand S."/>
            <person name="Jogler M."/>
            <person name="Boedeker C."/>
            <person name="Pinto D."/>
            <person name="Vollmers J."/>
            <person name="Rivas-Marin E."/>
            <person name="Kohn T."/>
            <person name="Peeters S.H."/>
            <person name="Heuer A."/>
            <person name="Rast P."/>
            <person name="Oberbeckmann S."/>
            <person name="Bunk B."/>
            <person name="Jeske O."/>
            <person name="Meyerdierks A."/>
            <person name="Storesund J.E."/>
            <person name="Kallscheuer N."/>
            <person name="Luecker S."/>
            <person name="Lage O.M."/>
            <person name="Pohl T."/>
            <person name="Merkel B.J."/>
            <person name="Hornburger P."/>
            <person name="Mueller R.-W."/>
            <person name="Bruemmer F."/>
            <person name="Labrenz M."/>
            <person name="Spormann A.M."/>
            <person name="Op Den Camp H."/>
            <person name="Overmann J."/>
            <person name="Amann R."/>
            <person name="Jetten M.S.M."/>
            <person name="Mascher T."/>
            <person name="Medema M.H."/>
            <person name="Devos D.P."/>
            <person name="Kaster A.-K."/>
            <person name="Ovreas L."/>
            <person name="Rohde M."/>
            <person name="Galperin M.Y."/>
            <person name="Jogler C."/>
        </authorList>
    </citation>
    <scope>NUCLEOTIDE SEQUENCE [LARGE SCALE GENOMIC DNA]</scope>
    <source>
        <strain evidence="8 9">Pla52n</strain>
    </source>
</reference>
<organism evidence="8 9">
    <name type="scientific">Stieleria varia</name>
    <dbReference type="NCBI Taxonomy" id="2528005"/>
    <lineage>
        <taxon>Bacteria</taxon>
        <taxon>Pseudomonadati</taxon>
        <taxon>Planctomycetota</taxon>
        <taxon>Planctomycetia</taxon>
        <taxon>Pirellulales</taxon>
        <taxon>Pirellulaceae</taxon>
        <taxon>Stieleria</taxon>
    </lineage>
</organism>
<evidence type="ECO:0000256" key="3">
    <source>
        <dbReference type="ARBA" id="ARBA00022723"/>
    </source>
</evidence>
<feature type="domain" description="Cytochrome c" evidence="7">
    <location>
        <begin position="276"/>
        <end position="359"/>
    </location>
</feature>
<evidence type="ECO:0000259" key="7">
    <source>
        <dbReference type="PROSITE" id="PS51007"/>
    </source>
</evidence>
<evidence type="ECO:0000256" key="5">
    <source>
        <dbReference type="ARBA" id="ARBA00023004"/>
    </source>
</evidence>
<dbReference type="PANTHER" id="PTHR33751:SF9">
    <property type="entry name" value="CYTOCHROME C4"/>
    <property type="match status" value="1"/>
</dbReference>
<protein>
    <submittedName>
        <fullName evidence="8">Cytochrome c-552</fullName>
    </submittedName>
</protein>
<dbReference type="OrthoDB" id="9773456at2"/>
<proteinExistence type="predicted"/>
<dbReference type="PROSITE" id="PS51007">
    <property type="entry name" value="CYTC"/>
    <property type="match status" value="3"/>
</dbReference>
<keyword evidence="5 6" id="KW-0408">Iron</keyword>
<evidence type="ECO:0000313" key="9">
    <source>
        <dbReference type="Proteomes" id="UP000320176"/>
    </source>
</evidence>
<evidence type="ECO:0000256" key="1">
    <source>
        <dbReference type="ARBA" id="ARBA00022448"/>
    </source>
</evidence>
<dbReference type="InterPro" id="IPR050597">
    <property type="entry name" value="Cytochrome_c_Oxidase_Subunit"/>
</dbReference>
<dbReference type="GO" id="GO:0009055">
    <property type="term" value="F:electron transfer activity"/>
    <property type="evidence" value="ECO:0007669"/>
    <property type="project" value="InterPro"/>
</dbReference>
<keyword evidence="9" id="KW-1185">Reference proteome</keyword>
<dbReference type="InterPro" id="IPR009056">
    <property type="entry name" value="Cyt_c-like_dom"/>
</dbReference>
<dbReference type="InterPro" id="IPR036909">
    <property type="entry name" value="Cyt_c-like_dom_sf"/>
</dbReference>
<dbReference type="SUPFAM" id="SSF46626">
    <property type="entry name" value="Cytochrome c"/>
    <property type="match status" value="3"/>
</dbReference>
<keyword evidence="3 6" id="KW-0479">Metal-binding</keyword>
<dbReference type="GO" id="GO:0020037">
    <property type="term" value="F:heme binding"/>
    <property type="evidence" value="ECO:0007669"/>
    <property type="project" value="InterPro"/>
</dbReference>
<gene>
    <name evidence="8" type="primary">cyc1</name>
    <name evidence="8" type="ORF">Pla52n_29860</name>
</gene>
<feature type="domain" description="Cytochrome c" evidence="7">
    <location>
        <begin position="68"/>
        <end position="154"/>
    </location>
</feature>
<dbReference type="Gene3D" id="1.10.760.10">
    <property type="entry name" value="Cytochrome c-like domain"/>
    <property type="match status" value="3"/>
</dbReference>
<dbReference type="RefSeq" id="WP_146520269.1">
    <property type="nucleotide sequence ID" value="NZ_CP151726.1"/>
</dbReference>
<dbReference type="Pfam" id="PF00034">
    <property type="entry name" value="Cytochrom_C"/>
    <property type="match status" value="1"/>
</dbReference>
<sequence length="372" mass="41284">MKITFRRTLITVTLLAVAGVVVLVSGVIPVTASSGHWPITAWLLDYASDRSVDFHSNGIEVPPLDETGMVKLGAGTYQTNCIFCHGQPGKEQPPVAQGMTPQPPLLRVSMAGMSSEEKFYILKHGVKFAGMPAWPTQNRDDEIWPVVAFLNQLPEMSHQQYLKDTRVDPAETDNPIKRFVAEHCASCHGLDGNKNVNRRVPVLAGQNRAYLKASIQSFHDMTRHSGVMMPVAYHLTQSQINELAGYFANQSRNDSANHRRELKELDMNDLIDFGRQLAHEGDASAKIPSCVDCHGPGDWLRSDTHPRLTGQPAWYITRQLELFGQRKRGGSEAEIMHKIADKLDDRSRRALAIYYESAAMHEGDATAKEGGS</sequence>